<feature type="compositionally biased region" description="Basic and acidic residues" evidence="1">
    <location>
        <begin position="58"/>
        <end position="70"/>
    </location>
</feature>
<dbReference type="EMBL" id="JASJEX010000002">
    <property type="protein sequence ID" value="MDJ1129191.1"/>
    <property type="molecule type" value="Genomic_DNA"/>
</dbReference>
<evidence type="ECO:0000313" key="4">
    <source>
        <dbReference type="Proteomes" id="UP001431693"/>
    </source>
</evidence>
<feature type="transmembrane region" description="Helical" evidence="2">
    <location>
        <begin position="96"/>
        <end position="118"/>
    </location>
</feature>
<evidence type="ECO:0000256" key="1">
    <source>
        <dbReference type="SAM" id="MobiDB-lite"/>
    </source>
</evidence>
<comment type="caution">
    <text evidence="3">The sequence shown here is derived from an EMBL/GenBank/DDBJ whole genome shotgun (WGS) entry which is preliminary data.</text>
</comment>
<accession>A0ABT6ZKK9</accession>
<sequence>MSIRNPQNDRSRKQQTEGLPGMTRKGASRAKPVREAGGSVRVVKANATGGGKPAAQMTKEEKKELKRRERDARDRQVVVSNILLKQSPEYRKYRRFWWVLLGAGLVLTAVAWLCMFVFPGASSDVTEPLGMASVVALVLAYVCIIGAFIFDWVKVRPYRKRADTEVAGMTDKRMQQVIDKDYEEEAAARAAKEEAKKGKRSSK</sequence>
<feature type="transmembrane region" description="Helical" evidence="2">
    <location>
        <begin position="130"/>
        <end position="153"/>
    </location>
</feature>
<proteinExistence type="predicted"/>
<name>A0ABT6ZKK9_9ACTN</name>
<keyword evidence="2" id="KW-0812">Transmembrane</keyword>
<evidence type="ECO:0000313" key="3">
    <source>
        <dbReference type="EMBL" id="MDJ1129191.1"/>
    </source>
</evidence>
<dbReference type="Proteomes" id="UP001431693">
    <property type="component" value="Unassembled WGS sequence"/>
</dbReference>
<keyword evidence="4" id="KW-1185">Reference proteome</keyword>
<organism evidence="3 4">
    <name type="scientific">Kribbibacterium absianum</name>
    <dbReference type="NCBI Taxonomy" id="3044210"/>
    <lineage>
        <taxon>Bacteria</taxon>
        <taxon>Bacillati</taxon>
        <taxon>Actinomycetota</taxon>
        <taxon>Coriobacteriia</taxon>
        <taxon>Coriobacteriales</taxon>
        <taxon>Kribbibacteriaceae</taxon>
        <taxon>Kribbibacterium</taxon>
    </lineage>
</organism>
<reference evidence="3" key="1">
    <citation type="submission" date="2023-05" db="EMBL/GenBank/DDBJ databases">
        <title>[olsenella] sp. nov., isolated from a pig farm feces dump.</title>
        <authorList>
            <person name="Chang Y.-H."/>
        </authorList>
    </citation>
    <scope>NUCLEOTIDE SEQUENCE</scope>
    <source>
        <strain evidence="3">YH-ols2217</strain>
    </source>
</reference>
<keyword evidence="2" id="KW-1133">Transmembrane helix</keyword>
<dbReference type="RefSeq" id="WP_283713997.1">
    <property type="nucleotide sequence ID" value="NZ_JASJEW010000008.1"/>
</dbReference>
<gene>
    <name evidence="3" type="ORF">QJ043_03720</name>
</gene>
<feature type="region of interest" description="Disordered" evidence="1">
    <location>
        <begin position="1"/>
        <end position="70"/>
    </location>
</feature>
<evidence type="ECO:0000256" key="2">
    <source>
        <dbReference type="SAM" id="Phobius"/>
    </source>
</evidence>
<protein>
    <submittedName>
        <fullName evidence="3">Uncharacterized protein</fullName>
    </submittedName>
</protein>
<keyword evidence="2" id="KW-0472">Membrane</keyword>